<dbReference type="GO" id="GO:0006508">
    <property type="term" value="P:proteolysis"/>
    <property type="evidence" value="ECO:0007669"/>
    <property type="project" value="UniProtKB-KW"/>
</dbReference>
<evidence type="ECO:0000313" key="7">
    <source>
        <dbReference type="EMBL" id="GIJ52121.1"/>
    </source>
</evidence>
<proteinExistence type="inferred from homology"/>
<dbReference type="Pfam" id="PF00877">
    <property type="entry name" value="NLPC_P60"/>
    <property type="match status" value="1"/>
</dbReference>
<keyword evidence="8" id="KW-1185">Reference proteome</keyword>
<dbReference type="SUPFAM" id="SSF54001">
    <property type="entry name" value="Cysteine proteinases"/>
    <property type="match status" value="1"/>
</dbReference>
<evidence type="ECO:0000259" key="6">
    <source>
        <dbReference type="Pfam" id="PF00877"/>
    </source>
</evidence>
<organism evidence="7 8">
    <name type="scientific">Virgisporangium aliadipatigenens</name>
    <dbReference type="NCBI Taxonomy" id="741659"/>
    <lineage>
        <taxon>Bacteria</taxon>
        <taxon>Bacillati</taxon>
        <taxon>Actinomycetota</taxon>
        <taxon>Actinomycetes</taxon>
        <taxon>Micromonosporales</taxon>
        <taxon>Micromonosporaceae</taxon>
        <taxon>Virgisporangium</taxon>
    </lineage>
</organism>
<keyword evidence="5" id="KW-0732">Signal</keyword>
<keyword evidence="2" id="KW-0645">Protease</keyword>
<sequence length="214" mass="23420">MKVLKKIAIGVALAAGLGLVLAGPTQAVAKQESWVPAGVETGVTVVEAVDDSAAPAGETPEGEEETAVAPFAAAKVNYGGTIKRADVIKRAKDWYKRNVPYSQSKYAWDINKGKKYRTDCSGFVSMTWALTSSRTTRTLHQVSTKIAWKNLKPGDMVLRKGKHVQLFEKWANSGKTSFWIYEEGSTASDMNHRKVSVSSAKNSGYVPYKYKKIK</sequence>
<evidence type="ECO:0000256" key="4">
    <source>
        <dbReference type="ARBA" id="ARBA00022807"/>
    </source>
</evidence>
<dbReference type="EMBL" id="BOPF01000065">
    <property type="protein sequence ID" value="GIJ52121.1"/>
    <property type="molecule type" value="Genomic_DNA"/>
</dbReference>
<evidence type="ECO:0000256" key="1">
    <source>
        <dbReference type="ARBA" id="ARBA00007074"/>
    </source>
</evidence>
<evidence type="ECO:0000256" key="2">
    <source>
        <dbReference type="ARBA" id="ARBA00022670"/>
    </source>
</evidence>
<keyword evidence="3" id="KW-0378">Hydrolase</keyword>
<feature type="signal peptide" evidence="5">
    <location>
        <begin position="1"/>
        <end position="22"/>
    </location>
</feature>
<dbReference type="RefSeq" id="WP_203905518.1">
    <property type="nucleotide sequence ID" value="NZ_BOPF01000065.1"/>
</dbReference>
<keyword evidence="4" id="KW-0788">Thiol protease</keyword>
<evidence type="ECO:0000256" key="3">
    <source>
        <dbReference type="ARBA" id="ARBA00022801"/>
    </source>
</evidence>
<name>A0A8J4DW46_9ACTN</name>
<reference evidence="7" key="1">
    <citation type="submission" date="2021-01" db="EMBL/GenBank/DDBJ databases">
        <title>Whole genome shotgun sequence of Virgisporangium aliadipatigenens NBRC 105644.</title>
        <authorList>
            <person name="Komaki H."/>
            <person name="Tamura T."/>
        </authorList>
    </citation>
    <scope>NUCLEOTIDE SEQUENCE</scope>
    <source>
        <strain evidence="7">NBRC 105644</strain>
    </source>
</reference>
<dbReference type="AlphaFoldDB" id="A0A8J4DW46"/>
<feature type="chain" id="PRO_5038392729" description="NlpC/P60 domain-containing protein" evidence="5">
    <location>
        <begin position="23"/>
        <end position="214"/>
    </location>
</feature>
<dbReference type="InterPro" id="IPR000064">
    <property type="entry name" value="NLP_P60_dom"/>
</dbReference>
<evidence type="ECO:0000313" key="8">
    <source>
        <dbReference type="Proteomes" id="UP000619260"/>
    </source>
</evidence>
<comment type="similarity">
    <text evidence="1">Belongs to the peptidase C40 family.</text>
</comment>
<dbReference type="InterPro" id="IPR038765">
    <property type="entry name" value="Papain-like_cys_pep_sf"/>
</dbReference>
<evidence type="ECO:0000256" key="5">
    <source>
        <dbReference type="SAM" id="SignalP"/>
    </source>
</evidence>
<feature type="domain" description="NlpC/P60" evidence="6">
    <location>
        <begin position="105"/>
        <end position="202"/>
    </location>
</feature>
<gene>
    <name evidence="7" type="ORF">Val02_90070</name>
</gene>
<protein>
    <recommendedName>
        <fullName evidence="6">NlpC/P60 domain-containing protein</fullName>
    </recommendedName>
</protein>
<dbReference type="Gene3D" id="3.90.1720.10">
    <property type="entry name" value="endopeptidase domain like (from Nostoc punctiforme)"/>
    <property type="match status" value="1"/>
</dbReference>
<dbReference type="GO" id="GO:0008234">
    <property type="term" value="F:cysteine-type peptidase activity"/>
    <property type="evidence" value="ECO:0007669"/>
    <property type="project" value="UniProtKB-KW"/>
</dbReference>
<comment type="caution">
    <text evidence="7">The sequence shown here is derived from an EMBL/GenBank/DDBJ whole genome shotgun (WGS) entry which is preliminary data.</text>
</comment>
<accession>A0A8J4DW46</accession>
<dbReference type="Proteomes" id="UP000619260">
    <property type="component" value="Unassembled WGS sequence"/>
</dbReference>